<dbReference type="Pfam" id="PF17389">
    <property type="entry name" value="Bac_rhamnosid6H"/>
    <property type="match status" value="1"/>
</dbReference>
<feature type="domain" description="Alpha-L-rhamnosidase C-terminal" evidence="2">
    <location>
        <begin position="586"/>
        <end position="655"/>
    </location>
</feature>
<sequence>MVIFEGGLKRGPDPRNTYYDTVDLSAYLTKGNNTIAVLAWYFGKQGFSHVDSGKFGFLFECITPGITLATDASWKVIRNEAYQTCPPPLPNFRLPESSIRFDAAKDPGLWYTHNFSAQAWKNATELGRPPMAPWNRLVQRPIPQWKNSGLVSYLKAPAFPVQYDKDTVITCTLPSNLQVTPYLKIETREEGKLIEIITENLMGGGEPNVYAQYVAGKGIQEYESYGWMNGHTVTYKIPAGVKVLDLKYRETGYDTEFAGSFTSSDDFLNRIWQKARRTLYLTMRDNYMDCPDRERAQWWGDEVNEGGEAFYALDTKSHLLFKKGMYELINWQKPDSTLFSPIPAGNWNKELPVQMLTSIGYYGFWNYYLNTGDLKTISDLYPGVKKYLQIWKLKENGTVEVRKGGWSWGDWGDNIDMDLLTNGFYYLALQGAANMADALSLKEEAFEYRQMMAKMKATFNKEFWDGSAYRYPGYKGKTDDRSQAVAIVSGIADPDQYPALRETLKKEEHASPYMEKYVLEALFKMGYADDAVERMKKRFADMVNDLNYATLFEVWRAGNVESWLRGTTNHAWSGGALTLLSQYMCGVEPAEPGYASFRVFPNPGSVKNASAGMQSVKGMIKSRFTNSEHLFTLEVTVPKATTAVIGIPVEKVSAVRLNHRPVWKDGLAVRSRKALKYQGVEKGRILFRVAEGTYSFEAVKYKK</sequence>
<dbReference type="PANTHER" id="PTHR34987">
    <property type="entry name" value="C, PUTATIVE (AFU_ORTHOLOGUE AFUA_3G02880)-RELATED"/>
    <property type="match status" value="1"/>
</dbReference>
<evidence type="ECO:0000259" key="1">
    <source>
        <dbReference type="Pfam" id="PF17389"/>
    </source>
</evidence>
<dbReference type="GO" id="GO:0005975">
    <property type="term" value="P:carbohydrate metabolic process"/>
    <property type="evidence" value="ECO:0007669"/>
    <property type="project" value="InterPro"/>
</dbReference>
<dbReference type="Gene3D" id="2.60.120.260">
    <property type="entry name" value="Galactose-binding domain-like"/>
    <property type="match status" value="1"/>
</dbReference>
<dbReference type="InterPro" id="IPR035398">
    <property type="entry name" value="Bac_rhamnosid_C"/>
</dbReference>
<dbReference type="Gene3D" id="1.50.10.10">
    <property type="match status" value="1"/>
</dbReference>
<dbReference type="Proteomes" id="UP000321863">
    <property type="component" value="Unassembled WGS sequence"/>
</dbReference>
<evidence type="ECO:0000259" key="2">
    <source>
        <dbReference type="Pfam" id="PF17390"/>
    </source>
</evidence>
<dbReference type="InterPro" id="IPR012341">
    <property type="entry name" value="6hp_glycosidase-like_sf"/>
</dbReference>
<dbReference type="InterPro" id="IPR008928">
    <property type="entry name" value="6-hairpin_glycosidase_sf"/>
</dbReference>
<evidence type="ECO:0008006" key="5">
    <source>
        <dbReference type="Google" id="ProtNLM"/>
    </source>
</evidence>
<dbReference type="Gene3D" id="2.60.420.10">
    <property type="entry name" value="Maltose phosphorylase, domain 3"/>
    <property type="match status" value="1"/>
</dbReference>
<dbReference type="AlphaFoldDB" id="A0A511YPV7"/>
<dbReference type="InterPro" id="IPR035396">
    <property type="entry name" value="Bac_rhamnosid6H"/>
</dbReference>
<gene>
    <name evidence="3" type="ORF">CHA01nite_29770</name>
</gene>
<protein>
    <recommendedName>
        <fullName evidence="5">Alpha-L-rhamnosidase</fullName>
    </recommendedName>
</protein>
<dbReference type="EMBL" id="BJYJ01000020">
    <property type="protein sequence ID" value="GEN77237.1"/>
    <property type="molecule type" value="Genomic_DNA"/>
</dbReference>
<accession>A0A511YPV7</accession>
<reference evidence="3 4" key="1">
    <citation type="submission" date="2019-07" db="EMBL/GenBank/DDBJ databases">
        <title>Whole genome shotgun sequence of Chryseobacterium hagamense NBRC 105253.</title>
        <authorList>
            <person name="Hosoyama A."/>
            <person name="Uohara A."/>
            <person name="Ohji S."/>
            <person name="Ichikawa N."/>
        </authorList>
    </citation>
    <scope>NUCLEOTIDE SEQUENCE [LARGE SCALE GENOMIC DNA]</scope>
    <source>
        <strain evidence="3 4">NBRC 105253</strain>
    </source>
</reference>
<dbReference type="SUPFAM" id="SSF48208">
    <property type="entry name" value="Six-hairpin glycosidases"/>
    <property type="match status" value="1"/>
</dbReference>
<proteinExistence type="predicted"/>
<name>A0A511YPV7_9FLAO</name>
<dbReference type="Pfam" id="PF17390">
    <property type="entry name" value="Bac_rhamnosid_C"/>
    <property type="match status" value="1"/>
</dbReference>
<organism evidence="3 4">
    <name type="scientific">Chryseobacterium hagamense</name>
    <dbReference type="NCBI Taxonomy" id="395935"/>
    <lineage>
        <taxon>Bacteria</taxon>
        <taxon>Pseudomonadati</taxon>
        <taxon>Bacteroidota</taxon>
        <taxon>Flavobacteriia</taxon>
        <taxon>Flavobacteriales</taxon>
        <taxon>Weeksellaceae</taxon>
        <taxon>Chryseobacterium group</taxon>
        <taxon>Chryseobacterium</taxon>
    </lineage>
</organism>
<evidence type="ECO:0000313" key="4">
    <source>
        <dbReference type="Proteomes" id="UP000321863"/>
    </source>
</evidence>
<comment type="caution">
    <text evidence="3">The sequence shown here is derived from an EMBL/GenBank/DDBJ whole genome shotgun (WGS) entry which is preliminary data.</text>
</comment>
<dbReference type="PANTHER" id="PTHR34987:SF6">
    <property type="entry name" value="ALPHA-L-RHAMNOSIDASE SIX-HAIRPIN GLYCOSIDASE DOMAIN-CONTAINING PROTEIN"/>
    <property type="match status" value="1"/>
</dbReference>
<feature type="domain" description="Alpha-L-rhamnosidase six-hairpin glycosidase" evidence="1">
    <location>
        <begin position="258"/>
        <end position="582"/>
    </location>
</feature>
<keyword evidence="4" id="KW-1185">Reference proteome</keyword>
<evidence type="ECO:0000313" key="3">
    <source>
        <dbReference type="EMBL" id="GEN77237.1"/>
    </source>
</evidence>